<evidence type="ECO:0000256" key="1">
    <source>
        <dbReference type="ARBA" id="ARBA00006914"/>
    </source>
</evidence>
<evidence type="ECO:0000256" key="3">
    <source>
        <dbReference type="ARBA" id="ARBA00022840"/>
    </source>
</evidence>
<dbReference type="SMART" id="SM00382">
    <property type="entry name" value="AAA"/>
    <property type="match status" value="2"/>
</dbReference>
<dbReference type="GO" id="GO:0005634">
    <property type="term" value="C:nucleus"/>
    <property type="evidence" value="ECO:0007669"/>
    <property type="project" value="TreeGrafter"/>
</dbReference>
<feature type="domain" description="AAA+ ATPase" evidence="5">
    <location>
        <begin position="390"/>
        <end position="526"/>
    </location>
</feature>
<dbReference type="InterPro" id="IPR041569">
    <property type="entry name" value="AAA_lid_3"/>
</dbReference>
<comment type="similarity">
    <text evidence="1">Belongs to the AAA ATPase family.</text>
</comment>
<feature type="region of interest" description="Disordered" evidence="4">
    <location>
        <begin position="1"/>
        <end position="56"/>
    </location>
</feature>
<evidence type="ECO:0000256" key="2">
    <source>
        <dbReference type="ARBA" id="ARBA00022741"/>
    </source>
</evidence>
<comment type="caution">
    <text evidence="6">The sequence shown here is derived from an EMBL/GenBank/DDBJ whole genome shotgun (WGS) entry which is preliminary data.</text>
</comment>
<dbReference type="InterPro" id="IPR003959">
    <property type="entry name" value="ATPase_AAA_core"/>
</dbReference>
<dbReference type="PANTHER" id="PTHR23077:SF171">
    <property type="entry name" value="NUCLEAR VALOSIN-CONTAINING PROTEIN-LIKE"/>
    <property type="match status" value="1"/>
</dbReference>
<organism evidence="6 7">
    <name type="scientific">Leptotrombidium deliense</name>
    <dbReference type="NCBI Taxonomy" id="299467"/>
    <lineage>
        <taxon>Eukaryota</taxon>
        <taxon>Metazoa</taxon>
        <taxon>Ecdysozoa</taxon>
        <taxon>Arthropoda</taxon>
        <taxon>Chelicerata</taxon>
        <taxon>Arachnida</taxon>
        <taxon>Acari</taxon>
        <taxon>Acariformes</taxon>
        <taxon>Trombidiformes</taxon>
        <taxon>Prostigmata</taxon>
        <taxon>Anystina</taxon>
        <taxon>Parasitengona</taxon>
        <taxon>Trombiculoidea</taxon>
        <taxon>Trombiculidae</taxon>
        <taxon>Leptotrombidium</taxon>
    </lineage>
</organism>
<dbReference type="GO" id="GO:0005524">
    <property type="term" value="F:ATP binding"/>
    <property type="evidence" value="ECO:0007669"/>
    <property type="project" value="UniProtKB-KW"/>
</dbReference>
<name>A0A443S8G7_9ACAR</name>
<dbReference type="STRING" id="299467.A0A443S8G7"/>
<dbReference type="FunFam" id="3.40.50.300:FF:000149">
    <property type="entry name" value="Nuclear valosin-containing protein-like"/>
    <property type="match status" value="1"/>
</dbReference>
<dbReference type="InterPro" id="IPR050168">
    <property type="entry name" value="AAA_ATPase_domain"/>
</dbReference>
<dbReference type="GO" id="GO:0003723">
    <property type="term" value="F:RNA binding"/>
    <property type="evidence" value="ECO:0007669"/>
    <property type="project" value="TreeGrafter"/>
</dbReference>
<gene>
    <name evidence="6" type="ORF">B4U80_02468</name>
</gene>
<evidence type="ECO:0000259" key="5">
    <source>
        <dbReference type="SMART" id="SM00382"/>
    </source>
</evidence>
<evidence type="ECO:0000256" key="4">
    <source>
        <dbReference type="SAM" id="MobiDB-lite"/>
    </source>
</evidence>
<reference evidence="6 7" key="1">
    <citation type="journal article" date="2018" name="Gigascience">
        <title>Genomes of trombidid mites reveal novel predicted allergens and laterally-transferred genes associated with secondary metabolism.</title>
        <authorList>
            <person name="Dong X."/>
            <person name="Chaisiri K."/>
            <person name="Xia D."/>
            <person name="Armstrong S.D."/>
            <person name="Fang Y."/>
            <person name="Donnelly M.J."/>
            <person name="Kadowaki T."/>
            <person name="McGarry J.W."/>
            <person name="Darby A.C."/>
            <person name="Makepeace B.L."/>
        </authorList>
    </citation>
    <scope>NUCLEOTIDE SEQUENCE [LARGE SCALE GENOMIC DNA]</scope>
    <source>
        <strain evidence="6">UoL-UT</strain>
    </source>
</reference>
<keyword evidence="2" id="KW-0547">Nucleotide-binding</keyword>
<dbReference type="SUPFAM" id="SSF52540">
    <property type="entry name" value="P-loop containing nucleoside triphosphate hydrolases"/>
    <property type="match status" value="2"/>
</dbReference>
<evidence type="ECO:0000313" key="7">
    <source>
        <dbReference type="Proteomes" id="UP000288716"/>
    </source>
</evidence>
<dbReference type="GO" id="GO:1990275">
    <property type="term" value="F:preribosome binding"/>
    <property type="evidence" value="ECO:0007669"/>
    <property type="project" value="TreeGrafter"/>
</dbReference>
<feature type="domain" description="AAA+ ATPase" evidence="5">
    <location>
        <begin position="115"/>
        <end position="251"/>
    </location>
</feature>
<dbReference type="Pfam" id="PF00004">
    <property type="entry name" value="AAA"/>
    <property type="match status" value="2"/>
</dbReference>
<dbReference type="EMBL" id="NCKV01005839">
    <property type="protein sequence ID" value="RWS23812.1"/>
    <property type="molecule type" value="Genomic_DNA"/>
</dbReference>
<dbReference type="Gene3D" id="1.10.8.60">
    <property type="match status" value="2"/>
</dbReference>
<dbReference type="GO" id="GO:0016887">
    <property type="term" value="F:ATP hydrolysis activity"/>
    <property type="evidence" value="ECO:0007669"/>
    <property type="project" value="InterPro"/>
</dbReference>
<dbReference type="Gene3D" id="3.40.50.300">
    <property type="entry name" value="P-loop containing nucleotide triphosphate hydrolases"/>
    <property type="match status" value="2"/>
</dbReference>
<dbReference type="PANTHER" id="PTHR23077">
    <property type="entry name" value="AAA-FAMILY ATPASE"/>
    <property type="match status" value="1"/>
</dbReference>
<dbReference type="FunFam" id="3.40.50.300:FF:000365">
    <property type="entry name" value="Ribosome biogenesis ATPase RIX7"/>
    <property type="match status" value="1"/>
</dbReference>
<proteinExistence type="inferred from homology"/>
<protein>
    <submittedName>
        <fullName evidence="6">Nuclear valosin-containing-like protein</fullName>
    </submittedName>
</protein>
<dbReference type="InterPro" id="IPR003593">
    <property type="entry name" value="AAA+_ATPase"/>
</dbReference>
<keyword evidence="3" id="KW-0067">ATP-binding</keyword>
<dbReference type="GO" id="GO:0042254">
    <property type="term" value="P:ribosome biogenesis"/>
    <property type="evidence" value="ECO:0007669"/>
    <property type="project" value="TreeGrafter"/>
</dbReference>
<dbReference type="OrthoDB" id="27435at2759"/>
<accession>A0A443S8G7</accession>
<sequence>MRVPKETVKVVELSPDEDSSRNMVNNSINEMYASRSESTKKKKKRSKEESSAESTASKEINKVLLKQIELKERYLIQPKVTFEDLGGIKNVISDVMKMLFHLKHPELFQTLGIDNPKGLLLHGPPGVGKTVIVEAIANHLNIPCLKCGSTELIAGISGESEEKIRQLFMIAKSMEPCIVFIDEIDAITPKRESVSREMERRIVTQLITSLDNLGNDSRVLVIGATNRPDSIDPGLRRSGRFDREISIGMPDEESRLSILKVLCRNIKLCQDFNFELLAHNTPGYVAADLKSLIRESAICCLERVFGFESEALTCELNIEEMLPKLSIEMQDFDACLKHFQPSAKREGFATVPDVSWDEIGALKEVREELQMSIVAPIKYKEDIKALGLTTSVGVLLCGPPGCGKTLLAKAIANESGLNFISVKGPELLNMYVGESERAVRSVFLRASNSKPCVIFFDEIDALCPKRSDSEATNVNSRIVNQLLTEMDGLQTRSCFLLAATNRPDILDPAVLRPGRFDKIIYNGTKPLCEPSINLETIAKDSRLNGFTGADLKALVREASLIALKQKLDGIIAQNKPIVLNSDHFESAIRKIKPSVSKQESLSHGIILMECDD</sequence>
<dbReference type="VEuPathDB" id="VectorBase:LDEU008228"/>
<dbReference type="AlphaFoldDB" id="A0A443S8G7"/>
<dbReference type="Proteomes" id="UP000288716">
    <property type="component" value="Unassembled WGS sequence"/>
</dbReference>
<keyword evidence="7" id="KW-1185">Reference proteome</keyword>
<evidence type="ECO:0000313" key="6">
    <source>
        <dbReference type="EMBL" id="RWS23812.1"/>
    </source>
</evidence>
<dbReference type="Pfam" id="PF17862">
    <property type="entry name" value="AAA_lid_3"/>
    <property type="match status" value="2"/>
</dbReference>
<dbReference type="InterPro" id="IPR027417">
    <property type="entry name" value="P-loop_NTPase"/>
</dbReference>